<keyword evidence="1" id="KW-0812">Transmembrane</keyword>
<keyword evidence="5" id="KW-1185">Reference proteome</keyword>
<keyword evidence="1" id="KW-1133">Transmembrane helix</keyword>
<feature type="transmembrane region" description="Helical" evidence="1">
    <location>
        <begin position="130"/>
        <end position="153"/>
    </location>
</feature>
<gene>
    <name evidence="3" type="ORF">GA0071312_2464</name>
    <name evidence="2" type="ORF">HLUCCO17_04095</name>
</gene>
<dbReference type="AlphaFoldDB" id="A0A0P8BR39"/>
<evidence type="ECO:0000313" key="5">
    <source>
        <dbReference type="Proteomes" id="UP000182800"/>
    </source>
</evidence>
<reference evidence="3 5" key="2">
    <citation type="submission" date="2016-08" db="EMBL/GenBank/DDBJ databases">
        <authorList>
            <person name="Varghese N."/>
            <person name="Submissions Spin"/>
        </authorList>
    </citation>
    <scope>NUCLEOTIDE SEQUENCE [LARGE SCALE GENOMIC DNA]</scope>
    <source>
        <strain evidence="3 5">HL-109</strain>
    </source>
</reference>
<sequence>MPRHQRKTVDPVLSAAAMLRRIGFMLLLTALPVFAMVSRRAVVLLMPIAVSLIIIASLIDGRQRAFALVNRRFAASPPVLATLVLAIWITMSLIWTPYPDPAISRAVSLLATAALGLAGYYALPDRTRSANLYLLPIGVAAAAVTGALAALAMSRGAVPGIAPVALERGMALAVLATWPAAAWMHSRGRDAQALVVAASVGLMTLLAPTWLPLIAFVAGALVWPLAASYPRAMTAILATAVAVLIISAPLFAFIATPLGPGMTGGSINALAIWREIILNDPLRIITGYGLEAAQRSRMAGDLPWNAPNSLLFEIWYELGIVGAVAIAIALAGAVRAAARRQPVLIPGGLACFTCAFTFAASGIASTQMWWMTGLIVIALAFVAVTRGQFRTSRPRMVFPRSPAGDDTVG</sequence>
<dbReference type="EMBL" id="LJSX01000004">
    <property type="protein sequence ID" value="KPQ11985.1"/>
    <property type="molecule type" value="Genomic_DNA"/>
</dbReference>
<feature type="transmembrane region" description="Helical" evidence="1">
    <location>
        <begin position="41"/>
        <end position="61"/>
    </location>
</feature>
<evidence type="ECO:0008006" key="6">
    <source>
        <dbReference type="Google" id="ProtNLM"/>
    </source>
</evidence>
<dbReference type="EMBL" id="FMBM01000002">
    <property type="protein sequence ID" value="SCC81520.1"/>
    <property type="molecule type" value="Genomic_DNA"/>
</dbReference>
<feature type="transmembrane region" description="Helical" evidence="1">
    <location>
        <begin position="12"/>
        <end position="35"/>
    </location>
</feature>
<name>A0A0P8BR39_9HYPH</name>
<feature type="transmembrane region" description="Helical" evidence="1">
    <location>
        <begin position="102"/>
        <end position="123"/>
    </location>
</feature>
<dbReference type="RefSeq" id="WP_074445205.1">
    <property type="nucleotide sequence ID" value="NZ_FMBM01000002.1"/>
</dbReference>
<dbReference type="Proteomes" id="UP000182800">
    <property type="component" value="Unassembled WGS sequence"/>
</dbReference>
<feature type="transmembrane region" description="Helical" evidence="1">
    <location>
        <begin position="343"/>
        <end position="363"/>
    </location>
</feature>
<reference evidence="2 4" key="1">
    <citation type="submission" date="2015-09" db="EMBL/GenBank/DDBJ databases">
        <title>Identification and resolution of microdiversity through metagenomic sequencing of parallel consortia.</title>
        <authorList>
            <person name="Nelson W.C."/>
            <person name="Romine M.F."/>
            <person name="Lindemann S.R."/>
        </authorList>
    </citation>
    <scope>NUCLEOTIDE SEQUENCE [LARGE SCALE GENOMIC DNA]</scope>
    <source>
        <strain evidence="2">HL-109</strain>
    </source>
</reference>
<protein>
    <recommendedName>
        <fullName evidence="6">O-antigen ligase</fullName>
    </recommendedName>
</protein>
<dbReference type="PATRIC" id="fig|1653334.4.peg.1506"/>
<feature type="transmembrane region" description="Helical" evidence="1">
    <location>
        <begin position="73"/>
        <end position="96"/>
    </location>
</feature>
<feature type="transmembrane region" description="Helical" evidence="1">
    <location>
        <begin position="314"/>
        <end position="336"/>
    </location>
</feature>
<evidence type="ECO:0000313" key="2">
    <source>
        <dbReference type="EMBL" id="KPQ11985.1"/>
    </source>
</evidence>
<feature type="transmembrane region" description="Helical" evidence="1">
    <location>
        <begin position="193"/>
        <end position="223"/>
    </location>
</feature>
<comment type="caution">
    <text evidence="2">The sequence shown here is derived from an EMBL/GenBank/DDBJ whole genome shotgun (WGS) entry which is preliminary data.</text>
</comment>
<evidence type="ECO:0000256" key="1">
    <source>
        <dbReference type="SAM" id="Phobius"/>
    </source>
</evidence>
<proteinExistence type="predicted"/>
<accession>A0A0P8BR39</accession>
<keyword evidence="1" id="KW-0472">Membrane</keyword>
<evidence type="ECO:0000313" key="4">
    <source>
        <dbReference type="Proteomes" id="UP000050497"/>
    </source>
</evidence>
<dbReference type="OrthoDB" id="8437837at2"/>
<organism evidence="2 4">
    <name type="scientific">Saliniramus fredricksonii</name>
    <dbReference type="NCBI Taxonomy" id="1653334"/>
    <lineage>
        <taxon>Bacteria</taxon>
        <taxon>Pseudomonadati</taxon>
        <taxon>Pseudomonadota</taxon>
        <taxon>Alphaproteobacteria</taxon>
        <taxon>Hyphomicrobiales</taxon>
        <taxon>Salinarimonadaceae</taxon>
        <taxon>Saliniramus</taxon>
    </lineage>
</organism>
<dbReference type="Proteomes" id="UP000050497">
    <property type="component" value="Unassembled WGS sequence"/>
</dbReference>
<feature type="transmembrane region" description="Helical" evidence="1">
    <location>
        <begin position="235"/>
        <end position="255"/>
    </location>
</feature>
<evidence type="ECO:0000313" key="3">
    <source>
        <dbReference type="EMBL" id="SCC81520.1"/>
    </source>
</evidence>
<feature type="transmembrane region" description="Helical" evidence="1">
    <location>
        <begin position="369"/>
        <end position="389"/>
    </location>
</feature>